<evidence type="ECO:0000313" key="3">
    <source>
        <dbReference type="Proteomes" id="UP000541154"/>
    </source>
</evidence>
<keyword evidence="3" id="KW-1185">Reference proteome</keyword>
<dbReference type="InterPro" id="IPR002818">
    <property type="entry name" value="DJ-1/PfpI"/>
</dbReference>
<comment type="caution">
    <text evidence="2">The sequence shown here is derived from an EMBL/GenBank/DDBJ whole genome shotgun (WGS) entry which is preliminary data.</text>
</comment>
<dbReference type="InterPro" id="IPR029062">
    <property type="entry name" value="Class_I_gatase-like"/>
</dbReference>
<protein>
    <recommendedName>
        <fullName evidence="1">DJ-1/PfpI domain-containing protein</fullName>
    </recommendedName>
</protein>
<evidence type="ECO:0000313" key="2">
    <source>
        <dbReference type="EMBL" id="KAF5855751.1"/>
    </source>
</evidence>
<dbReference type="EMBL" id="SPNV01000389">
    <property type="protein sequence ID" value="KAF5855751.1"/>
    <property type="molecule type" value="Genomic_DNA"/>
</dbReference>
<reference evidence="2 3" key="1">
    <citation type="submission" date="2019-04" db="EMBL/GenBank/DDBJ databases">
        <title>Aspergillus burnettii sp. nov., novel species from soil in southeast Queensland.</title>
        <authorList>
            <person name="Gilchrist C.L.M."/>
            <person name="Pitt J.I."/>
            <person name="Lange L."/>
            <person name="Lacey H.J."/>
            <person name="Vuong D."/>
            <person name="Midgley D.J."/>
            <person name="Greenfield P."/>
            <person name="Bradbury M."/>
            <person name="Lacey E."/>
            <person name="Busk P.K."/>
            <person name="Pilgaard B."/>
            <person name="Chooi Y.H."/>
            <person name="Piggott A.M."/>
        </authorList>
    </citation>
    <scope>NUCLEOTIDE SEQUENCE [LARGE SCALE GENOMIC DNA]</scope>
    <source>
        <strain evidence="2 3">FRR 5400</strain>
    </source>
</reference>
<organism evidence="2 3">
    <name type="scientific">Petromyces alliaceus</name>
    <name type="common">Aspergillus alliaceus</name>
    <dbReference type="NCBI Taxonomy" id="209559"/>
    <lineage>
        <taxon>Eukaryota</taxon>
        <taxon>Fungi</taxon>
        <taxon>Dikarya</taxon>
        <taxon>Ascomycota</taxon>
        <taxon>Pezizomycotina</taxon>
        <taxon>Eurotiomycetes</taxon>
        <taxon>Eurotiomycetidae</taxon>
        <taxon>Eurotiales</taxon>
        <taxon>Aspergillaceae</taxon>
        <taxon>Aspergillus</taxon>
        <taxon>Aspergillus subgen. Circumdati</taxon>
    </lineage>
</organism>
<feature type="domain" description="DJ-1/PfpI" evidence="1">
    <location>
        <begin position="13"/>
        <end position="185"/>
    </location>
</feature>
<dbReference type="PANTHER" id="PTHR43130">
    <property type="entry name" value="ARAC-FAMILY TRANSCRIPTIONAL REGULATOR"/>
    <property type="match status" value="1"/>
</dbReference>
<dbReference type="SUPFAM" id="SSF52317">
    <property type="entry name" value="Class I glutamine amidotransferase-like"/>
    <property type="match status" value="1"/>
</dbReference>
<name>A0A8H6E150_PETAA</name>
<proteinExistence type="predicted"/>
<dbReference type="Gene3D" id="3.40.50.880">
    <property type="match status" value="1"/>
</dbReference>
<dbReference type="Proteomes" id="UP000541154">
    <property type="component" value="Unassembled WGS sequence"/>
</dbReference>
<sequence>MFAGATSPPLRIGYLLFPGFQALDVFGPLDALNILSWTHEIVLHLVASSRWPVSTKPDSYPNAFEQRVLPTDTFTSVPPLDVLFVPGGLGTRSQNVDIEEAIQFIHDVFPRLKYLVTVCTGATLAAQAGVLNGKRATTNKKAWKMVTEKSPLVEWVPQARWVVDGKVWTSAGVSAGIDTTLAWIEEVWGPQVAKQIADGMEYVRETESTLDPFCALNGLAAP</sequence>
<gene>
    <name evidence="2" type="ORF">ETB97_008482</name>
</gene>
<dbReference type="CDD" id="cd03139">
    <property type="entry name" value="GATase1_PfpI_2"/>
    <property type="match status" value="1"/>
</dbReference>
<dbReference type="InterPro" id="IPR052158">
    <property type="entry name" value="INH-QAR"/>
</dbReference>
<dbReference type="Pfam" id="PF01965">
    <property type="entry name" value="DJ-1_PfpI"/>
    <property type="match status" value="1"/>
</dbReference>
<accession>A0A8H6E150</accession>
<dbReference type="AlphaFoldDB" id="A0A8H6E150"/>
<evidence type="ECO:0000259" key="1">
    <source>
        <dbReference type="Pfam" id="PF01965"/>
    </source>
</evidence>
<dbReference type="PANTHER" id="PTHR43130:SF15">
    <property type="entry name" value="THIJ_PFPI FAMILY PROTEIN (AFU_ORTHOLOGUE AFUA_5G14240)"/>
    <property type="match status" value="1"/>
</dbReference>